<name>A0A1S5R1L6_9CAUD</name>
<proteinExistence type="predicted"/>
<organism evidence="1 2">
    <name type="scientific">Pseudomonas phage phiPMW</name>
    <dbReference type="NCBI Taxonomy" id="1815582"/>
    <lineage>
        <taxon>Viruses</taxon>
        <taxon>Duplodnaviria</taxon>
        <taxon>Heunggongvirae</taxon>
        <taxon>Uroviricota</taxon>
        <taxon>Caudoviricetes</taxon>
        <taxon>Plaisancevirus</taxon>
        <taxon>Plaisancevirus PMW</taxon>
    </lineage>
</organism>
<reference evidence="1 2" key="1">
    <citation type="submission" date="2016-03" db="EMBL/GenBank/DDBJ databases">
        <title>Characterization of pf16 and phiPMW: Two novel phages infecting Pseudomonas putida PpG1.</title>
        <authorList>
            <person name="Magill D.J."/>
            <person name="Krylov V.N."/>
            <person name="Allen C.C.R."/>
            <person name="McGrath J.W."/>
            <person name="Quinn J.P."/>
            <person name="Kulakov L.A."/>
        </authorList>
    </citation>
    <scope>NUCLEOTIDE SEQUENCE [LARGE SCALE GENOMIC DNA]</scope>
</reference>
<keyword evidence="2" id="KW-1185">Reference proteome</keyword>
<gene>
    <name evidence="1" type="ORF">PMW_172</name>
</gene>
<sequence length="55" mass="6139">MRYGTKQATVCNGGKMAKSAYAQGWSCAPQGSRVPLLPKNINKPFLQRLKEWIKS</sequence>
<evidence type="ECO:0000313" key="1">
    <source>
        <dbReference type="EMBL" id="ANA49297.1"/>
    </source>
</evidence>
<dbReference type="Proteomes" id="UP000223738">
    <property type="component" value="Segment"/>
</dbReference>
<protein>
    <submittedName>
        <fullName evidence="1">Uncharacterized protein</fullName>
    </submittedName>
</protein>
<evidence type="ECO:0000313" key="2">
    <source>
        <dbReference type="Proteomes" id="UP000223738"/>
    </source>
</evidence>
<dbReference type="EMBL" id="KU862660">
    <property type="protein sequence ID" value="ANA49297.1"/>
    <property type="molecule type" value="Genomic_DNA"/>
</dbReference>
<accession>A0A1S5R1L6</accession>